<dbReference type="EMBL" id="AVOT02104841">
    <property type="protein sequence ID" value="MBW0579338.1"/>
    <property type="molecule type" value="Genomic_DNA"/>
</dbReference>
<feature type="compositionally biased region" description="Pro residues" evidence="1">
    <location>
        <begin position="187"/>
        <end position="197"/>
    </location>
</feature>
<feature type="non-terminal residue" evidence="2">
    <location>
        <position position="1"/>
    </location>
</feature>
<feature type="compositionally biased region" description="Basic and acidic residues" evidence="1">
    <location>
        <begin position="177"/>
        <end position="186"/>
    </location>
</feature>
<name>A0A9Q3KDD8_9BASI</name>
<sequence length="221" mass="24949">MSCTLCTKQGIPCIRSSTTNDACDACRQAHKKCLFVVRPFQPQGQRSSRPRCPREDSFVVSDDETISKHEWTLGPQAGQWERFRTISPLPSSIDLSTPPPRPPSDGHFTPRPERRDYLANEGWQWREDIQVWADRHHVLTKPLNPPQQDCPVPSLPRKQTPQQPTPGPSGTQWSGELFREPSRTKEPPIPGPSPSSQPPEDDTTREPESEVAPMQATEEPF</sequence>
<keyword evidence="3" id="KW-1185">Reference proteome</keyword>
<proteinExistence type="predicted"/>
<dbReference type="Proteomes" id="UP000765509">
    <property type="component" value="Unassembled WGS sequence"/>
</dbReference>
<gene>
    <name evidence="2" type="ORF">O181_119053</name>
</gene>
<protein>
    <recommendedName>
        <fullName evidence="4">Zn(2)-C6 fungal-type domain-containing protein</fullName>
    </recommendedName>
</protein>
<comment type="caution">
    <text evidence="2">The sequence shown here is derived from an EMBL/GenBank/DDBJ whole genome shotgun (WGS) entry which is preliminary data.</text>
</comment>
<evidence type="ECO:0000313" key="2">
    <source>
        <dbReference type="EMBL" id="MBW0579338.1"/>
    </source>
</evidence>
<evidence type="ECO:0000313" key="3">
    <source>
        <dbReference type="Proteomes" id="UP000765509"/>
    </source>
</evidence>
<dbReference type="AlphaFoldDB" id="A0A9Q3KDD8"/>
<evidence type="ECO:0000256" key="1">
    <source>
        <dbReference type="SAM" id="MobiDB-lite"/>
    </source>
</evidence>
<feature type="region of interest" description="Disordered" evidence="1">
    <location>
        <begin position="89"/>
        <end position="113"/>
    </location>
</feature>
<accession>A0A9Q3KDD8</accession>
<feature type="region of interest" description="Disordered" evidence="1">
    <location>
        <begin position="140"/>
        <end position="221"/>
    </location>
</feature>
<evidence type="ECO:0008006" key="4">
    <source>
        <dbReference type="Google" id="ProtNLM"/>
    </source>
</evidence>
<reference evidence="2" key="1">
    <citation type="submission" date="2021-03" db="EMBL/GenBank/DDBJ databases">
        <title>Draft genome sequence of rust myrtle Austropuccinia psidii MF-1, a brazilian biotype.</title>
        <authorList>
            <person name="Quecine M.C."/>
            <person name="Pachon D.M.R."/>
            <person name="Bonatelli M.L."/>
            <person name="Correr F.H."/>
            <person name="Franceschini L.M."/>
            <person name="Leite T.F."/>
            <person name="Margarido G.R.A."/>
            <person name="Almeida C.A."/>
            <person name="Ferrarezi J.A."/>
            <person name="Labate C.A."/>
        </authorList>
    </citation>
    <scope>NUCLEOTIDE SEQUENCE</scope>
    <source>
        <strain evidence="2">MF-1</strain>
    </source>
</reference>
<organism evidence="2 3">
    <name type="scientific">Austropuccinia psidii MF-1</name>
    <dbReference type="NCBI Taxonomy" id="1389203"/>
    <lineage>
        <taxon>Eukaryota</taxon>
        <taxon>Fungi</taxon>
        <taxon>Dikarya</taxon>
        <taxon>Basidiomycota</taxon>
        <taxon>Pucciniomycotina</taxon>
        <taxon>Pucciniomycetes</taxon>
        <taxon>Pucciniales</taxon>
        <taxon>Sphaerophragmiaceae</taxon>
        <taxon>Austropuccinia</taxon>
    </lineage>
</organism>